<dbReference type="GO" id="GO:0000906">
    <property type="term" value="F:6,7-dimethyl-8-ribityllumazine synthase activity"/>
    <property type="evidence" value="ECO:0007669"/>
    <property type="project" value="UniProtKB-UniRule"/>
</dbReference>
<dbReference type="GO" id="GO:0009349">
    <property type="term" value="C:riboflavin synthase complex"/>
    <property type="evidence" value="ECO:0007669"/>
    <property type="project" value="UniProtKB-UniRule"/>
</dbReference>
<evidence type="ECO:0000256" key="4">
    <source>
        <dbReference type="ARBA" id="ARBA00022619"/>
    </source>
</evidence>
<dbReference type="Proteomes" id="UP000245461">
    <property type="component" value="Unassembled WGS sequence"/>
</dbReference>
<evidence type="ECO:0000256" key="2">
    <source>
        <dbReference type="ARBA" id="ARBA00007424"/>
    </source>
</evidence>
<comment type="pathway">
    <text evidence="1 7">Cofactor biosynthesis; riboflavin biosynthesis; riboflavin from 2-hydroxy-3-oxobutyl phosphate and 5-amino-6-(D-ribitylamino)uracil: step 1/2.</text>
</comment>
<proteinExistence type="inferred from homology"/>
<gene>
    <name evidence="7" type="primary">ribH</name>
    <name evidence="8" type="ORF">DKG74_17815</name>
</gene>
<dbReference type="NCBIfam" id="TIGR00114">
    <property type="entry name" value="lumazine-synth"/>
    <property type="match status" value="1"/>
</dbReference>
<dbReference type="HAMAP" id="MF_00178">
    <property type="entry name" value="Lumazine_synth"/>
    <property type="match status" value="1"/>
</dbReference>
<evidence type="ECO:0000256" key="7">
    <source>
        <dbReference type="HAMAP-Rule" id="MF_00178"/>
    </source>
</evidence>
<reference evidence="8 9" key="1">
    <citation type="submission" date="2018-05" db="EMBL/GenBank/DDBJ databases">
        <title>Zavarzinia sp. HR-AS.</title>
        <authorList>
            <person name="Lee Y."/>
            <person name="Jeon C.O."/>
        </authorList>
    </citation>
    <scope>NUCLEOTIDE SEQUENCE [LARGE SCALE GENOMIC DNA]</scope>
    <source>
        <strain evidence="8 9">HR-AS</strain>
    </source>
</reference>
<evidence type="ECO:0000256" key="6">
    <source>
        <dbReference type="ARBA" id="ARBA00048785"/>
    </source>
</evidence>
<comment type="catalytic activity">
    <reaction evidence="6 7">
        <text>(2S)-2-hydroxy-3-oxobutyl phosphate + 5-amino-6-(D-ribitylamino)uracil = 6,7-dimethyl-8-(1-D-ribityl)lumazine + phosphate + 2 H2O + H(+)</text>
        <dbReference type="Rhea" id="RHEA:26152"/>
        <dbReference type="ChEBI" id="CHEBI:15377"/>
        <dbReference type="ChEBI" id="CHEBI:15378"/>
        <dbReference type="ChEBI" id="CHEBI:15934"/>
        <dbReference type="ChEBI" id="CHEBI:43474"/>
        <dbReference type="ChEBI" id="CHEBI:58201"/>
        <dbReference type="ChEBI" id="CHEBI:58830"/>
        <dbReference type="EC" id="2.5.1.78"/>
    </reaction>
</comment>
<feature type="binding site" evidence="7">
    <location>
        <position position="128"/>
    </location>
    <ligand>
        <name>5-amino-6-(D-ribitylamino)uracil</name>
        <dbReference type="ChEBI" id="CHEBI:15934"/>
    </ligand>
</feature>
<evidence type="ECO:0000313" key="8">
    <source>
        <dbReference type="EMBL" id="PWR19331.1"/>
    </source>
</evidence>
<protein>
    <recommendedName>
        <fullName evidence="3 7">6,7-dimethyl-8-ribityllumazine synthase</fullName>
        <shortName evidence="7">DMRL synthase</shortName>
        <shortName evidence="7">LS</shortName>
        <shortName evidence="7">Lumazine synthase</shortName>
        <ecNumber evidence="3 7">2.5.1.78</ecNumber>
    </recommendedName>
</protein>
<organism evidence="8 9">
    <name type="scientific">Zavarzinia aquatilis</name>
    <dbReference type="NCBI Taxonomy" id="2211142"/>
    <lineage>
        <taxon>Bacteria</taxon>
        <taxon>Pseudomonadati</taxon>
        <taxon>Pseudomonadota</taxon>
        <taxon>Alphaproteobacteria</taxon>
        <taxon>Rhodospirillales</taxon>
        <taxon>Zavarziniaceae</taxon>
        <taxon>Zavarzinia</taxon>
    </lineage>
</organism>
<dbReference type="EMBL" id="QGLE01000012">
    <property type="protein sequence ID" value="PWR19331.1"/>
    <property type="molecule type" value="Genomic_DNA"/>
</dbReference>
<keyword evidence="9" id="KW-1185">Reference proteome</keyword>
<dbReference type="InterPro" id="IPR034964">
    <property type="entry name" value="LS"/>
</dbReference>
<comment type="caution">
    <text evidence="8">The sequence shown here is derived from an EMBL/GenBank/DDBJ whole genome shotgun (WGS) entry which is preliminary data.</text>
</comment>
<feature type="binding site" evidence="7">
    <location>
        <begin position="63"/>
        <end position="65"/>
    </location>
    <ligand>
        <name>5-amino-6-(D-ribitylamino)uracil</name>
        <dbReference type="ChEBI" id="CHEBI:15934"/>
    </ligand>
</feature>
<feature type="binding site" evidence="7">
    <location>
        <begin position="95"/>
        <end position="97"/>
    </location>
    <ligand>
        <name>5-amino-6-(D-ribitylamino)uracil</name>
        <dbReference type="ChEBI" id="CHEBI:15934"/>
    </ligand>
</feature>
<dbReference type="UniPathway" id="UPA00275">
    <property type="reaction ID" value="UER00404"/>
</dbReference>
<dbReference type="PANTHER" id="PTHR21058:SF0">
    <property type="entry name" value="6,7-DIMETHYL-8-RIBITYLLUMAZINE SYNTHASE"/>
    <property type="match status" value="1"/>
</dbReference>
<dbReference type="CDD" id="cd09209">
    <property type="entry name" value="Lumazine_synthase-I"/>
    <property type="match status" value="1"/>
</dbReference>
<dbReference type="EC" id="2.5.1.78" evidence="3 7"/>
<dbReference type="Gene3D" id="3.40.50.960">
    <property type="entry name" value="Lumazine/riboflavin synthase"/>
    <property type="match status" value="1"/>
</dbReference>
<accession>A0A317DXW9</accession>
<dbReference type="RefSeq" id="WP_109907530.1">
    <property type="nucleotide sequence ID" value="NZ_QGLE01000012.1"/>
</dbReference>
<feature type="binding site" evidence="7">
    <location>
        <begin position="100"/>
        <end position="101"/>
    </location>
    <ligand>
        <name>(2S)-2-hydroxy-3-oxobutyl phosphate</name>
        <dbReference type="ChEBI" id="CHEBI:58830"/>
    </ligand>
</feature>
<dbReference type="GO" id="GO:0005829">
    <property type="term" value="C:cytosol"/>
    <property type="evidence" value="ECO:0007669"/>
    <property type="project" value="TreeGrafter"/>
</dbReference>
<comment type="function">
    <text evidence="7">Catalyzes the formation of 6,7-dimethyl-8-ribityllumazine by condensation of 5-amino-6-(D-ribitylamino)uracil with 3,4-dihydroxy-2-butanone 4-phosphate. This is the penultimate step in the biosynthesis of riboflavin.</text>
</comment>
<dbReference type="SUPFAM" id="SSF52121">
    <property type="entry name" value="Lumazine synthase"/>
    <property type="match status" value="1"/>
</dbReference>
<feature type="binding site" evidence="7">
    <location>
        <position position="32"/>
    </location>
    <ligand>
        <name>5-amino-6-(D-ribitylamino)uracil</name>
        <dbReference type="ChEBI" id="CHEBI:15934"/>
    </ligand>
</feature>
<dbReference type="GO" id="GO:0009231">
    <property type="term" value="P:riboflavin biosynthetic process"/>
    <property type="evidence" value="ECO:0007669"/>
    <property type="project" value="UniProtKB-UniRule"/>
</dbReference>
<dbReference type="InterPro" id="IPR002180">
    <property type="entry name" value="LS/RS"/>
</dbReference>
<evidence type="ECO:0000256" key="3">
    <source>
        <dbReference type="ARBA" id="ARBA00012664"/>
    </source>
</evidence>
<dbReference type="InterPro" id="IPR036467">
    <property type="entry name" value="LS/RS_sf"/>
</dbReference>
<sequence length="172" mass="18012">MRPKASDAGDPNLPYSGGNDGGPHLLIVEARFYQAIADAQLRGAIAAIEAAGASWERITVPGALEIPTAIRIAEQGSQSRANRVRRIDGYVALGCVIRGETSHFDYVCGESARGLMDLGVSLGLAIGNGILTVENEEQAWARALPEEMNKGGGAAEAALALIALRRRFGVAS</sequence>
<keyword evidence="4 7" id="KW-0686">Riboflavin biosynthesis</keyword>
<comment type="similarity">
    <text evidence="2 7">Belongs to the DMRL synthase family.</text>
</comment>
<dbReference type="Pfam" id="PF00885">
    <property type="entry name" value="DMRL_synthase"/>
    <property type="match status" value="1"/>
</dbReference>
<feature type="active site" description="Proton donor" evidence="7">
    <location>
        <position position="103"/>
    </location>
</feature>
<evidence type="ECO:0000256" key="5">
    <source>
        <dbReference type="ARBA" id="ARBA00022679"/>
    </source>
</evidence>
<dbReference type="OrthoDB" id="9809709at2"/>
<name>A0A317DXW9_9PROT</name>
<dbReference type="AlphaFoldDB" id="A0A317DXW9"/>
<feature type="binding site" evidence="7">
    <location>
        <position position="142"/>
    </location>
    <ligand>
        <name>(2S)-2-hydroxy-3-oxobutyl phosphate</name>
        <dbReference type="ChEBI" id="CHEBI:58830"/>
    </ligand>
</feature>
<evidence type="ECO:0000313" key="9">
    <source>
        <dbReference type="Proteomes" id="UP000245461"/>
    </source>
</evidence>
<dbReference type="PANTHER" id="PTHR21058">
    <property type="entry name" value="6,7-DIMETHYL-8-RIBITYLLUMAZINE SYNTHASE DMRL SYNTHASE LUMAZINE SYNTHASE"/>
    <property type="match status" value="1"/>
</dbReference>
<keyword evidence="5 7" id="KW-0808">Transferase</keyword>
<evidence type="ECO:0000256" key="1">
    <source>
        <dbReference type="ARBA" id="ARBA00004917"/>
    </source>
</evidence>